<dbReference type="HAMAP" id="MF_00287">
    <property type="entry name" value="BdbC"/>
    <property type="match status" value="1"/>
</dbReference>
<evidence type="ECO:0000256" key="6">
    <source>
        <dbReference type="ARBA" id="ARBA00022989"/>
    </source>
</evidence>
<evidence type="ECO:0000256" key="12">
    <source>
        <dbReference type="HAMAP-Rule" id="MF_00287"/>
    </source>
</evidence>
<evidence type="ECO:0000256" key="2">
    <source>
        <dbReference type="ARBA" id="ARBA00007602"/>
    </source>
</evidence>
<feature type="transmembrane region" description="Helical" evidence="13">
    <location>
        <begin position="43"/>
        <end position="61"/>
    </location>
</feature>
<gene>
    <name evidence="14" type="primary">bdbC_2</name>
    <name evidence="12" type="synonym">bdbC</name>
    <name evidence="14" type="ORF">BACCIP111895_03124</name>
</gene>
<proteinExistence type="inferred from homology"/>
<protein>
    <recommendedName>
        <fullName evidence="12">Probable disulfide formation protein</fullName>
    </recommendedName>
    <alternativeName>
        <fullName evidence="12">Disulfide oxidoreductase</fullName>
    </alternativeName>
    <alternativeName>
        <fullName evidence="12">Thiol-disulfide oxidoreductase</fullName>
    </alternativeName>
</protein>
<comment type="function">
    <text evidence="12">Required for disulfide bond formation in some proteins.</text>
</comment>
<dbReference type="RefSeq" id="WP_248736201.1">
    <property type="nucleotide sequence ID" value="NZ_CALBWS010000021.1"/>
</dbReference>
<evidence type="ECO:0000256" key="4">
    <source>
        <dbReference type="ARBA" id="ARBA00022692"/>
    </source>
</evidence>
<keyword evidence="4 12" id="KW-0812">Transmembrane</keyword>
<dbReference type="PIRSF" id="PIRSF036659">
    <property type="entry name" value="BdbC"/>
    <property type="match status" value="1"/>
</dbReference>
<feature type="disulfide bond" description="Redox-active" evidence="12">
    <location>
        <begin position="100"/>
        <end position="106"/>
    </location>
</feature>
<comment type="caution">
    <text evidence="14">The sequence shown here is derived from an EMBL/GenBank/DDBJ whole genome shotgun (WGS) entry which is preliminary data.</text>
</comment>
<feature type="transmembrane region" description="Helical" evidence="13">
    <location>
        <begin position="113"/>
        <end position="137"/>
    </location>
</feature>
<sequence>MRTSNSNYNVYFYAAAWMVAITATLGSLFYSEVMNFIPCSLCWYQRIFMYPLVLILGIAIYHNEYSIKKYILAVSFIGWLIALYHVLLQKIPAMKAIEPCKQGVPCSVDYVNYLGFITIPMMSLTAFTLIIISIWLVKK</sequence>
<keyword evidence="3 12" id="KW-0813">Transport</keyword>
<dbReference type="PANTHER" id="PTHR43469:SF1">
    <property type="entry name" value="SPBETA PROPHAGE-DERIVED DISULFIDE BOND FORMATION PROTEIN B"/>
    <property type="match status" value="1"/>
</dbReference>
<accession>A0ABM9ETG9</accession>
<dbReference type="EMBL" id="CALBWS010000021">
    <property type="protein sequence ID" value="CAH2715940.1"/>
    <property type="molecule type" value="Genomic_DNA"/>
</dbReference>
<comment type="subcellular location">
    <subcellularLocation>
        <location evidence="12">Cell membrane</location>
        <topology evidence="12">Multi-pass membrane protein</topology>
    </subcellularLocation>
    <subcellularLocation>
        <location evidence="1">Membrane</location>
        <topology evidence="1">Multi-pass membrane protein</topology>
    </subcellularLocation>
</comment>
<evidence type="ECO:0000256" key="7">
    <source>
        <dbReference type="ARBA" id="ARBA00023002"/>
    </source>
</evidence>
<keyword evidence="7 12" id="KW-0560">Oxidoreductase</keyword>
<feature type="transmembrane region" description="Helical" evidence="13">
    <location>
        <begin position="70"/>
        <end position="87"/>
    </location>
</feature>
<evidence type="ECO:0000256" key="3">
    <source>
        <dbReference type="ARBA" id="ARBA00022448"/>
    </source>
</evidence>
<evidence type="ECO:0000256" key="9">
    <source>
        <dbReference type="ARBA" id="ARBA00023157"/>
    </source>
</evidence>
<dbReference type="InterPro" id="IPR012187">
    <property type="entry name" value="Disulphide_bond_form_BdbC"/>
</dbReference>
<organism evidence="14 15">
    <name type="scientific">Neobacillus rhizosphaerae</name>
    <dbReference type="NCBI Taxonomy" id="2880965"/>
    <lineage>
        <taxon>Bacteria</taxon>
        <taxon>Bacillati</taxon>
        <taxon>Bacillota</taxon>
        <taxon>Bacilli</taxon>
        <taxon>Bacillales</taxon>
        <taxon>Bacillaceae</taxon>
        <taxon>Neobacillus</taxon>
    </lineage>
</organism>
<dbReference type="Proteomes" id="UP000838308">
    <property type="component" value="Unassembled WGS sequence"/>
</dbReference>
<keyword evidence="15" id="KW-1185">Reference proteome</keyword>
<name>A0ABM9ETG9_9BACI</name>
<dbReference type="Gene3D" id="1.20.1550.10">
    <property type="entry name" value="DsbB-like"/>
    <property type="match status" value="1"/>
</dbReference>
<keyword evidence="5 12" id="KW-0249">Electron transport</keyword>
<reference evidence="14" key="1">
    <citation type="submission" date="2022-04" db="EMBL/GenBank/DDBJ databases">
        <authorList>
            <person name="Criscuolo A."/>
        </authorList>
    </citation>
    <scope>NUCLEOTIDE SEQUENCE</scope>
    <source>
        <strain evidence="14">CIP111895</strain>
    </source>
</reference>
<evidence type="ECO:0000256" key="8">
    <source>
        <dbReference type="ARBA" id="ARBA00023136"/>
    </source>
</evidence>
<keyword evidence="6 12" id="KW-1133">Transmembrane helix</keyword>
<keyword evidence="8 12" id="KW-0472">Membrane</keyword>
<dbReference type="PANTHER" id="PTHR43469">
    <property type="entry name" value="DISULFIDE FORMATION PROTEIN-RELATED"/>
    <property type="match status" value="1"/>
</dbReference>
<dbReference type="InterPro" id="IPR023380">
    <property type="entry name" value="DsbB-like_sf"/>
</dbReference>
<dbReference type="NCBIfam" id="NF002849">
    <property type="entry name" value="PRK03113.1"/>
    <property type="match status" value="1"/>
</dbReference>
<evidence type="ECO:0000256" key="1">
    <source>
        <dbReference type="ARBA" id="ARBA00004141"/>
    </source>
</evidence>
<evidence type="ECO:0000256" key="13">
    <source>
        <dbReference type="SAM" id="Phobius"/>
    </source>
</evidence>
<dbReference type="Pfam" id="PF02600">
    <property type="entry name" value="DsbB"/>
    <property type="match status" value="1"/>
</dbReference>
<evidence type="ECO:0000256" key="10">
    <source>
        <dbReference type="ARBA" id="ARBA00023186"/>
    </source>
</evidence>
<comment type="similarity">
    <text evidence="2 12">Belongs to the DsbB family. BdbC subfamily.</text>
</comment>
<evidence type="ECO:0000313" key="14">
    <source>
        <dbReference type="EMBL" id="CAH2715940.1"/>
    </source>
</evidence>
<evidence type="ECO:0000256" key="11">
    <source>
        <dbReference type="ARBA" id="ARBA00023284"/>
    </source>
</evidence>
<dbReference type="InterPro" id="IPR003752">
    <property type="entry name" value="DiS_bond_form_DsbB/BdbC"/>
</dbReference>
<keyword evidence="9 12" id="KW-1015">Disulfide bond</keyword>
<keyword evidence="10 12" id="KW-0143">Chaperone</keyword>
<feature type="transmembrane region" description="Helical" evidence="13">
    <location>
        <begin position="12"/>
        <end position="31"/>
    </location>
</feature>
<evidence type="ECO:0000313" key="15">
    <source>
        <dbReference type="Proteomes" id="UP000838308"/>
    </source>
</evidence>
<keyword evidence="11 12" id="KW-0676">Redox-active center</keyword>
<evidence type="ECO:0000256" key="5">
    <source>
        <dbReference type="ARBA" id="ARBA00022982"/>
    </source>
</evidence>
<dbReference type="SUPFAM" id="SSF158442">
    <property type="entry name" value="DsbB-like"/>
    <property type="match status" value="1"/>
</dbReference>
<keyword evidence="12" id="KW-1003">Cell membrane</keyword>
<feature type="disulfide bond" description="Redox-active" evidence="12">
    <location>
        <begin position="39"/>
        <end position="42"/>
    </location>
</feature>